<dbReference type="Proteomes" id="UP000265520">
    <property type="component" value="Unassembled WGS sequence"/>
</dbReference>
<evidence type="ECO:0000256" key="1">
    <source>
        <dbReference type="SAM" id="MobiDB-lite"/>
    </source>
</evidence>
<accession>A0A392U1Z5</accession>
<dbReference type="EMBL" id="LXQA010687908">
    <property type="protein sequence ID" value="MCI66065.1"/>
    <property type="molecule type" value="Genomic_DNA"/>
</dbReference>
<organism evidence="2 3">
    <name type="scientific">Trifolium medium</name>
    <dbReference type="NCBI Taxonomy" id="97028"/>
    <lineage>
        <taxon>Eukaryota</taxon>
        <taxon>Viridiplantae</taxon>
        <taxon>Streptophyta</taxon>
        <taxon>Embryophyta</taxon>
        <taxon>Tracheophyta</taxon>
        <taxon>Spermatophyta</taxon>
        <taxon>Magnoliopsida</taxon>
        <taxon>eudicotyledons</taxon>
        <taxon>Gunneridae</taxon>
        <taxon>Pentapetalae</taxon>
        <taxon>rosids</taxon>
        <taxon>fabids</taxon>
        <taxon>Fabales</taxon>
        <taxon>Fabaceae</taxon>
        <taxon>Papilionoideae</taxon>
        <taxon>50 kb inversion clade</taxon>
        <taxon>NPAAA clade</taxon>
        <taxon>Hologalegina</taxon>
        <taxon>IRL clade</taxon>
        <taxon>Trifolieae</taxon>
        <taxon>Trifolium</taxon>
    </lineage>
</organism>
<feature type="non-terminal residue" evidence="2">
    <location>
        <position position="1"/>
    </location>
</feature>
<evidence type="ECO:0000313" key="2">
    <source>
        <dbReference type="EMBL" id="MCI66065.1"/>
    </source>
</evidence>
<name>A0A392U1Z5_9FABA</name>
<comment type="caution">
    <text evidence="2">The sequence shown here is derived from an EMBL/GenBank/DDBJ whole genome shotgun (WGS) entry which is preliminary data.</text>
</comment>
<keyword evidence="3" id="KW-1185">Reference proteome</keyword>
<feature type="compositionally biased region" description="Acidic residues" evidence="1">
    <location>
        <begin position="1"/>
        <end position="12"/>
    </location>
</feature>
<sequence length="81" mass="9313">QGENLREDEENLFSDLTFEPASQSEQATQPGRVESESETNQSRPEIEDARYGKNLVYSRKLKAVQDTTQVQESTHIYPFSF</sequence>
<protein>
    <submittedName>
        <fullName evidence="2">Uncharacterized protein</fullName>
    </submittedName>
</protein>
<reference evidence="2 3" key="1">
    <citation type="journal article" date="2018" name="Front. Plant Sci.">
        <title>Red Clover (Trifolium pratense) and Zigzag Clover (T. medium) - A Picture of Genomic Similarities and Differences.</title>
        <authorList>
            <person name="Dluhosova J."/>
            <person name="Istvanek J."/>
            <person name="Nedelnik J."/>
            <person name="Repkova J."/>
        </authorList>
    </citation>
    <scope>NUCLEOTIDE SEQUENCE [LARGE SCALE GENOMIC DNA]</scope>
    <source>
        <strain evidence="3">cv. 10/8</strain>
        <tissue evidence="2">Leaf</tissue>
    </source>
</reference>
<evidence type="ECO:0000313" key="3">
    <source>
        <dbReference type="Proteomes" id="UP000265520"/>
    </source>
</evidence>
<dbReference type="AlphaFoldDB" id="A0A392U1Z5"/>
<feature type="compositionally biased region" description="Polar residues" evidence="1">
    <location>
        <begin position="20"/>
        <end position="29"/>
    </location>
</feature>
<proteinExistence type="predicted"/>
<feature type="region of interest" description="Disordered" evidence="1">
    <location>
        <begin position="1"/>
        <end position="51"/>
    </location>
</feature>